<gene>
    <name evidence="6" type="primary">MED6</name>
    <name evidence="8" type="ORF">Vbra_11916</name>
</gene>
<evidence type="ECO:0000256" key="2">
    <source>
        <dbReference type="ARBA" id="ARBA00007526"/>
    </source>
</evidence>
<reference evidence="8 9" key="1">
    <citation type="submission" date="2014-11" db="EMBL/GenBank/DDBJ databases">
        <authorList>
            <person name="Zhu J."/>
            <person name="Qi W."/>
            <person name="Song R."/>
        </authorList>
    </citation>
    <scope>NUCLEOTIDE SEQUENCE [LARGE SCALE GENOMIC DNA]</scope>
</reference>
<protein>
    <recommendedName>
        <fullName evidence="6">Mediator of RNA polymerase II transcription subunit 6</fullName>
    </recommendedName>
    <alternativeName>
        <fullName evidence="6">Mediator complex subunit 6</fullName>
    </alternativeName>
</protein>
<evidence type="ECO:0000256" key="3">
    <source>
        <dbReference type="ARBA" id="ARBA00023015"/>
    </source>
</evidence>
<keyword evidence="3 6" id="KW-0805">Transcription regulation</keyword>
<evidence type="ECO:0000256" key="7">
    <source>
        <dbReference type="SAM" id="Phobius"/>
    </source>
</evidence>
<dbReference type="Proteomes" id="UP000041254">
    <property type="component" value="Unassembled WGS sequence"/>
</dbReference>
<proteinExistence type="inferred from homology"/>
<dbReference type="OrthoDB" id="344220at2759"/>
<dbReference type="Gene3D" id="3.10.450.580">
    <property type="entry name" value="Mediator complex, subunit Med6"/>
    <property type="match status" value="1"/>
</dbReference>
<comment type="subunit">
    <text evidence="6">Component of the Mediator complex.</text>
</comment>
<feature type="transmembrane region" description="Helical" evidence="7">
    <location>
        <begin position="210"/>
        <end position="233"/>
    </location>
</feature>
<name>A0A0G4EG35_VITBC</name>
<keyword evidence="6" id="KW-0010">Activator</keyword>
<dbReference type="InParanoid" id="A0A0G4EG35"/>
<dbReference type="EMBL" id="CDMY01000227">
    <property type="protein sequence ID" value="CEL95486.1"/>
    <property type="molecule type" value="Genomic_DNA"/>
</dbReference>
<dbReference type="GO" id="GO:0003712">
    <property type="term" value="F:transcription coregulator activity"/>
    <property type="evidence" value="ECO:0007669"/>
    <property type="project" value="InterPro"/>
</dbReference>
<keyword evidence="7" id="KW-0472">Membrane</keyword>
<evidence type="ECO:0000313" key="8">
    <source>
        <dbReference type="EMBL" id="CEL95486.1"/>
    </source>
</evidence>
<feature type="transmembrane region" description="Helical" evidence="7">
    <location>
        <begin position="140"/>
        <end position="165"/>
    </location>
</feature>
<dbReference type="Pfam" id="PF04934">
    <property type="entry name" value="Med6"/>
    <property type="match status" value="1"/>
</dbReference>
<keyword evidence="7" id="KW-1133">Transmembrane helix</keyword>
<keyword evidence="9" id="KW-1185">Reference proteome</keyword>
<comment type="subcellular location">
    <subcellularLocation>
        <location evidence="1 6">Nucleus</location>
    </subcellularLocation>
</comment>
<dbReference type="GO" id="GO:0016592">
    <property type="term" value="C:mediator complex"/>
    <property type="evidence" value="ECO:0007669"/>
    <property type="project" value="InterPro"/>
</dbReference>
<comment type="similarity">
    <text evidence="2 6">Belongs to the Mediator complex subunit 6 family.</text>
</comment>
<evidence type="ECO:0000256" key="5">
    <source>
        <dbReference type="ARBA" id="ARBA00023242"/>
    </source>
</evidence>
<organism evidence="8 9">
    <name type="scientific">Vitrella brassicaformis (strain CCMP3155)</name>
    <dbReference type="NCBI Taxonomy" id="1169540"/>
    <lineage>
        <taxon>Eukaryota</taxon>
        <taxon>Sar</taxon>
        <taxon>Alveolata</taxon>
        <taxon>Colpodellida</taxon>
        <taxon>Vitrellaceae</taxon>
        <taxon>Vitrella</taxon>
    </lineage>
</organism>
<evidence type="ECO:0000256" key="6">
    <source>
        <dbReference type="RuleBase" id="RU364143"/>
    </source>
</evidence>
<keyword evidence="5 6" id="KW-0539">Nucleus</keyword>
<keyword evidence="4 6" id="KW-0804">Transcription</keyword>
<evidence type="ECO:0000256" key="1">
    <source>
        <dbReference type="ARBA" id="ARBA00004123"/>
    </source>
</evidence>
<evidence type="ECO:0000256" key="4">
    <source>
        <dbReference type="ARBA" id="ARBA00023163"/>
    </source>
</evidence>
<evidence type="ECO:0000313" key="9">
    <source>
        <dbReference type="Proteomes" id="UP000041254"/>
    </source>
</evidence>
<sequence>MNESRFMQMEELQQRGLITFSDLWIIAKLTRKANVTHSTNTYYVLDSVISEAPSLPRLLNKRLTDTATSLDEWFETVRGLWRFSLAHSYEWRTDGTTRTALQAAPLLAFLADALNSRAARFARERRSDARMTLPTPSRTHLSTCIVLLLLILFIASSTSADAFVAPSPSSRSPLLSSRSTAALLQRSPRLQLSSLASQQVLSFLPAESTLTVAVAAWSIYIFVIPLVVALVYYSNEERFKRIMGKQDE</sequence>
<comment type="function">
    <text evidence="6">Component of the Mediator complex, a coactivator involved in the regulated transcription of nearly all RNA polymerase II-dependent genes. Mediator functions as a bridge to convey information from gene-specific regulatory proteins to the basal RNA polymerase II transcription machinery. Mediator is recruited to promoters by direct interactions with regulatory proteins and serves as a scaffold for the assembly of a functional preinitiation complex with RNA polymerase II and the general transcription factors.</text>
</comment>
<dbReference type="InterPro" id="IPR038566">
    <property type="entry name" value="Mediator_Med6_sf"/>
</dbReference>
<dbReference type="GO" id="GO:0006357">
    <property type="term" value="P:regulation of transcription by RNA polymerase II"/>
    <property type="evidence" value="ECO:0007669"/>
    <property type="project" value="InterPro"/>
</dbReference>
<dbReference type="AlphaFoldDB" id="A0A0G4EG35"/>
<keyword evidence="7" id="KW-0812">Transmembrane</keyword>
<dbReference type="InterPro" id="IPR007018">
    <property type="entry name" value="Mediator_Med6"/>
</dbReference>
<accession>A0A0G4EG35</accession>
<dbReference type="VEuPathDB" id="CryptoDB:Vbra_11916"/>